<keyword evidence="4 6" id="KW-0560">Oxidoreductase</keyword>
<proteinExistence type="inferred from homology"/>
<dbReference type="InterPro" id="IPR013785">
    <property type="entry name" value="Aldolase_TIM"/>
</dbReference>
<gene>
    <name evidence="6" type="ORF">RI845_11215</name>
</gene>
<evidence type="ECO:0000256" key="5">
    <source>
        <dbReference type="ARBA" id="ARBA00023033"/>
    </source>
</evidence>
<sequence length="327" mass="34743">MPLPESFVGRLSLPVVSAPMFLASTPKMVIANCIEGIIGTFPAANQRTIEGLEQWIVQIKQALADFEQTTGKKAAPFGVNLIVHKSNARMEQDLAMLVKHKVPLVITSLGAISTVVDAIHSYGGVVFHDVVNARHGRKAKGAGVDGLIAVTTGAGGHAGSLHPFALVQELRTFFDKTLLLSGSISTGAEVAAARCLGVDLAYMGTRFLATKECQVSESYKQLVVNSKADDIIYTNAISGIPANFIKQSVTAAGFDLNNLPKPEGFDIGTEMAEAVKDPAQKKPWKDIWSAGQGVSAINNILSISDLAAQLKQEYQTAICGINSINQK</sequence>
<dbReference type="Gene3D" id="3.20.20.70">
    <property type="entry name" value="Aldolase class I"/>
    <property type="match status" value="1"/>
</dbReference>
<protein>
    <submittedName>
        <fullName evidence="6">Nitronate monooxygenase family protein</fullName>
        <ecNumber evidence="6">1.13.12.-</ecNumber>
    </submittedName>
</protein>
<evidence type="ECO:0000313" key="7">
    <source>
        <dbReference type="Proteomes" id="UP001248581"/>
    </source>
</evidence>
<comment type="similarity">
    <text evidence="1">Belongs to the nitronate monooxygenase family. NMO class I subfamily.</text>
</comment>
<evidence type="ECO:0000313" key="6">
    <source>
        <dbReference type="EMBL" id="WNC67093.1"/>
    </source>
</evidence>
<dbReference type="EC" id="1.13.12.-" evidence="6"/>
<dbReference type="InterPro" id="IPR004136">
    <property type="entry name" value="NMO"/>
</dbReference>
<keyword evidence="7" id="KW-1185">Reference proteome</keyword>
<keyword evidence="3" id="KW-0288">FMN</keyword>
<reference evidence="7" key="1">
    <citation type="submission" date="2023-09" db="EMBL/GenBank/DDBJ databases">
        <authorList>
            <person name="Li S."/>
            <person name="Li X."/>
            <person name="Zhang C."/>
            <person name="Zhao Z."/>
        </authorList>
    </citation>
    <scope>NUCLEOTIDE SEQUENCE [LARGE SCALE GENOMIC DNA]</scope>
    <source>
        <strain evidence="7">SQ345</strain>
    </source>
</reference>
<keyword evidence="5 6" id="KW-0503">Monooxygenase</keyword>
<dbReference type="GO" id="GO:0004497">
    <property type="term" value="F:monooxygenase activity"/>
    <property type="evidence" value="ECO:0007669"/>
    <property type="project" value="UniProtKB-KW"/>
</dbReference>
<dbReference type="PANTHER" id="PTHR42747">
    <property type="entry name" value="NITRONATE MONOOXYGENASE-RELATED"/>
    <property type="match status" value="1"/>
</dbReference>
<dbReference type="PANTHER" id="PTHR42747:SF4">
    <property type="entry name" value="BLR1330 PROTEIN"/>
    <property type="match status" value="1"/>
</dbReference>
<dbReference type="SUPFAM" id="SSF51412">
    <property type="entry name" value="Inosine monophosphate dehydrogenase (IMPDH)"/>
    <property type="match status" value="1"/>
</dbReference>
<dbReference type="EMBL" id="CP134146">
    <property type="protein sequence ID" value="WNC67093.1"/>
    <property type="molecule type" value="Genomic_DNA"/>
</dbReference>
<evidence type="ECO:0000256" key="3">
    <source>
        <dbReference type="ARBA" id="ARBA00022643"/>
    </source>
</evidence>
<evidence type="ECO:0000256" key="1">
    <source>
        <dbReference type="ARBA" id="ARBA00009881"/>
    </source>
</evidence>
<keyword evidence="2" id="KW-0285">Flavoprotein</keyword>
<dbReference type="Proteomes" id="UP001248581">
    <property type="component" value="Chromosome"/>
</dbReference>
<organism evidence="6 7">
    <name type="scientific">Thalassotalea nanhaiensis</name>
    <dbReference type="NCBI Taxonomy" id="3065648"/>
    <lineage>
        <taxon>Bacteria</taxon>
        <taxon>Pseudomonadati</taxon>
        <taxon>Pseudomonadota</taxon>
        <taxon>Gammaproteobacteria</taxon>
        <taxon>Alteromonadales</taxon>
        <taxon>Colwelliaceae</taxon>
        <taxon>Thalassotalea</taxon>
    </lineage>
</organism>
<accession>A0ABY9TFR5</accession>
<name>A0ABY9TFR5_9GAMM</name>
<dbReference type="RefSeq" id="WP_348386257.1">
    <property type="nucleotide sequence ID" value="NZ_CP134146.1"/>
</dbReference>
<evidence type="ECO:0000256" key="4">
    <source>
        <dbReference type="ARBA" id="ARBA00023002"/>
    </source>
</evidence>
<evidence type="ECO:0000256" key="2">
    <source>
        <dbReference type="ARBA" id="ARBA00022630"/>
    </source>
</evidence>
<dbReference type="CDD" id="cd04730">
    <property type="entry name" value="NPD_like"/>
    <property type="match status" value="1"/>
</dbReference>
<dbReference type="Pfam" id="PF03060">
    <property type="entry name" value="NMO"/>
    <property type="match status" value="1"/>
</dbReference>